<keyword evidence="1" id="KW-1133">Transmembrane helix</keyword>
<accession>A0A175VM27</accession>
<dbReference type="STRING" id="29489.VL01_03020"/>
<comment type="caution">
    <text evidence="2">The sequence shown here is derived from an EMBL/GenBank/DDBJ whole genome shotgun (WGS) entry which is preliminary data.</text>
</comment>
<dbReference type="EMBL" id="JMGO02000002">
    <property type="protein sequence ID" value="KXU81509.1"/>
    <property type="molecule type" value="Genomic_DNA"/>
</dbReference>
<keyword evidence="5" id="KW-1185">Reference proteome</keyword>
<keyword evidence="1" id="KW-0812">Transmembrane</keyword>
<dbReference type="Pfam" id="PF07386">
    <property type="entry name" value="DUF1499"/>
    <property type="match status" value="1"/>
</dbReference>
<gene>
    <name evidence="2" type="ORF">LCR_07365</name>
    <name evidence="3" type="ORF">V1482_05700</name>
</gene>
<sequence>MPSTILWPLLAWFVPLVGVLGSRIHLWPWWLGFTLCLAGALLSLFLLVRLPWSRNKVSNLWGAIPLLLPLLFLVQAWRSPLTNDVSTDPYHPPALSWASELRTPADLPVNAPPLKVFAGNPGPLYTRASGAEVIAEANALMAELGWQVRPSPHGLDAVVTTPWFGFQDDVALRVFTGPRETRIDMRSASRQGRSDLGTNRARINCFLDRLNERLGGAYKPKMMKKNKEEE</sequence>
<keyword evidence="1" id="KW-0472">Membrane</keyword>
<dbReference type="Proteomes" id="UP000078435">
    <property type="component" value="Unassembled WGS sequence"/>
</dbReference>
<feature type="transmembrane region" description="Helical" evidence="1">
    <location>
        <begin position="60"/>
        <end position="77"/>
    </location>
</feature>
<dbReference type="OrthoDB" id="1523552at2"/>
<proteinExistence type="predicted"/>
<reference evidence="3 5" key="2">
    <citation type="submission" date="2024-01" db="EMBL/GenBank/DDBJ databases">
        <title>Horizontal gene transfer in Aeromonas trota.</title>
        <authorList>
            <person name="Otero Olarra J.E."/>
            <person name="Perez Valdespino A."/>
        </authorList>
    </citation>
    <scope>NUCLEOTIDE SEQUENCE [LARGE SCALE GENOMIC DNA]</scope>
    <source>
        <strain evidence="3 5">9.1</strain>
    </source>
</reference>
<evidence type="ECO:0000313" key="2">
    <source>
        <dbReference type="EMBL" id="KXU81509.1"/>
    </source>
</evidence>
<organism evidence="2 4">
    <name type="scientific">Aeromonas enteropelogenes</name>
    <name type="common">Aeromonas trota</name>
    <dbReference type="NCBI Taxonomy" id="29489"/>
    <lineage>
        <taxon>Bacteria</taxon>
        <taxon>Pseudomonadati</taxon>
        <taxon>Pseudomonadota</taxon>
        <taxon>Gammaproteobacteria</taxon>
        <taxon>Aeromonadales</taxon>
        <taxon>Aeromonadaceae</taxon>
        <taxon>Aeromonas</taxon>
    </lineage>
</organism>
<evidence type="ECO:0000313" key="5">
    <source>
        <dbReference type="Proteomes" id="UP001491613"/>
    </source>
</evidence>
<evidence type="ECO:0000313" key="3">
    <source>
        <dbReference type="EMBL" id="MEL3918905.1"/>
    </source>
</evidence>
<dbReference type="RefSeq" id="WP_026457756.1">
    <property type="nucleotide sequence ID" value="NZ_JAVTII010000002.1"/>
</dbReference>
<evidence type="ECO:0000313" key="4">
    <source>
        <dbReference type="Proteomes" id="UP000078435"/>
    </source>
</evidence>
<feature type="transmembrane region" description="Helical" evidence="1">
    <location>
        <begin position="31"/>
        <end position="48"/>
    </location>
</feature>
<dbReference type="EMBL" id="JAZDDP010000002">
    <property type="protein sequence ID" value="MEL3918905.1"/>
    <property type="molecule type" value="Genomic_DNA"/>
</dbReference>
<evidence type="ECO:0000256" key="1">
    <source>
        <dbReference type="SAM" id="Phobius"/>
    </source>
</evidence>
<protein>
    <submittedName>
        <fullName evidence="3">DUF1499 domain-containing protein</fullName>
    </submittedName>
</protein>
<dbReference type="AlphaFoldDB" id="A0A175VM27"/>
<dbReference type="Proteomes" id="UP001491613">
    <property type="component" value="Unassembled WGS sequence"/>
</dbReference>
<reference evidence="2 4" key="1">
    <citation type="submission" date="2016-02" db="EMBL/GenBank/DDBJ databases">
        <title>Draft genome sequence of Aeromonas trota strain 1999lcr isolated from cerebrospinal fluid (CSF).</title>
        <authorList>
            <person name="Dallagassa C.B."/>
            <person name="Prediger K.C."/>
            <person name="Weiss V.A."/>
            <person name="Assis F.E."/>
            <person name="Baura V."/>
            <person name="Cruz L.M."/>
            <person name="Souza E.M."/>
            <person name="Pedrosa F.O."/>
            <person name="Fadel-Picheth C.M."/>
        </authorList>
    </citation>
    <scope>NUCLEOTIDE SEQUENCE [LARGE SCALE GENOMIC DNA]</scope>
    <source>
        <strain evidence="2 4">1999lcr</strain>
    </source>
</reference>
<name>A0A175VM27_AEREN</name>
<dbReference type="InterPro" id="IPR010865">
    <property type="entry name" value="DUF1499"/>
</dbReference>